<dbReference type="InterPro" id="IPR038729">
    <property type="entry name" value="Rad50/SbcC_AAA"/>
</dbReference>
<dbReference type="Proteomes" id="UP000460949">
    <property type="component" value="Unassembled WGS sequence"/>
</dbReference>
<dbReference type="Pfam" id="PF13476">
    <property type="entry name" value="AAA_23"/>
    <property type="match status" value="1"/>
</dbReference>
<dbReference type="Gene3D" id="3.40.50.300">
    <property type="entry name" value="P-loop containing nucleotide triphosphate hydrolases"/>
    <property type="match status" value="2"/>
</dbReference>
<dbReference type="RefSeq" id="WP_160839922.1">
    <property type="nucleotide sequence ID" value="NZ_WMET01000010.1"/>
</dbReference>
<reference evidence="6 7" key="1">
    <citation type="submission" date="2019-11" db="EMBL/GenBank/DDBJ databases">
        <title>Genome sequences of 17 halophilic strains isolated from different environments.</title>
        <authorList>
            <person name="Furrow R.E."/>
        </authorList>
    </citation>
    <scope>NUCLEOTIDE SEQUENCE [LARGE SCALE GENOMIC DNA]</scope>
    <source>
        <strain evidence="6 7">22511_23_Filter</strain>
    </source>
</reference>
<feature type="coiled-coil region" evidence="4">
    <location>
        <begin position="396"/>
        <end position="494"/>
    </location>
</feature>
<dbReference type="NCBIfam" id="TIGR03185">
    <property type="entry name" value="DNA_S_dndD"/>
    <property type="match status" value="1"/>
</dbReference>
<evidence type="ECO:0000256" key="1">
    <source>
        <dbReference type="ARBA" id="ARBA00006930"/>
    </source>
</evidence>
<dbReference type="PANTHER" id="PTHR32114">
    <property type="entry name" value="ABC TRANSPORTER ABCH.3"/>
    <property type="match status" value="1"/>
</dbReference>
<dbReference type="AlphaFoldDB" id="A0A845E021"/>
<name>A0A845E021_9BACI</name>
<dbReference type="InterPro" id="IPR027417">
    <property type="entry name" value="P-loop_NTPase"/>
</dbReference>
<proteinExistence type="inferred from homology"/>
<dbReference type="SUPFAM" id="SSF52540">
    <property type="entry name" value="P-loop containing nucleoside triphosphate hydrolases"/>
    <property type="match status" value="2"/>
</dbReference>
<dbReference type="EMBL" id="WMET01000010">
    <property type="protein sequence ID" value="MYL22005.1"/>
    <property type="molecule type" value="Genomic_DNA"/>
</dbReference>
<keyword evidence="4" id="KW-0175">Coiled coil</keyword>
<evidence type="ECO:0000259" key="5">
    <source>
        <dbReference type="Pfam" id="PF13476"/>
    </source>
</evidence>
<organism evidence="6 7">
    <name type="scientific">Halobacillus litoralis</name>
    <dbReference type="NCBI Taxonomy" id="45668"/>
    <lineage>
        <taxon>Bacteria</taxon>
        <taxon>Bacillati</taxon>
        <taxon>Bacillota</taxon>
        <taxon>Bacilli</taxon>
        <taxon>Bacillales</taxon>
        <taxon>Bacillaceae</taxon>
        <taxon>Halobacillus</taxon>
    </lineage>
</organism>
<evidence type="ECO:0000313" key="6">
    <source>
        <dbReference type="EMBL" id="MYL22005.1"/>
    </source>
</evidence>
<evidence type="ECO:0000313" key="7">
    <source>
        <dbReference type="Proteomes" id="UP000460949"/>
    </source>
</evidence>
<feature type="coiled-coil region" evidence="4">
    <location>
        <begin position="194"/>
        <end position="294"/>
    </location>
</feature>
<dbReference type="GO" id="GO:0016887">
    <property type="term" value="F:ATP hydrolysis activity"/>
    <property type="evidence" value="ECO:0007669"/>
    <property type="project" value="InterPro"/>
</dbReference>
<evidence type="ECO:0000256" key="3">
    <source>
        <dbReference type="ARBA" id="ARBA00013368"/>
    </source>
</evidence>
<evidence type="ECO:0000256" key="4">
    <source>
        <dbReference type="SAM" id="Coils"/>
    </source>
</evidence>
<dbReference type="GO" id="GO:0006302">
    <property type="term" value="P:double-strand break repair"/>
    <property type="evidence" value="ECO:0007669"/>
    <property type="project" value="InterPro"/>
</dbReference>
<evidence type="ECO:0000256" key="2">
    <source>
        <dbReference type="ARBA" id="ARBA00011322"/>
    </source>
</evidence>
<sequence length="669" mass="77963">MIIKSITLNNIGPYEGKNILDFNTKDQKNTILIGGKNGSGKTTFLNSVRLALYGPLAYGFKTASKDYIKKVQALLNSNSLKKQSDDIKDHEEQFSIRIDFSIIQDFTRNNVAIIRSWDVETFPVKEKVNVIKNGIEVSEVEKDKFFSHLRTSFPPSLLELCFFDGEEISHLTDEDHLSHYLQILSSKIFNLDLFQNLESDLNDYLDQSSKSKEQSKLEEEKNSVEEELKRAIRVLEELKTDEESTINELEYNQGRYKEVKNDFAVHGGLAHEERDKIQNRINDIEGDRKHLNERIKEFIAMELPFFLAFPKLSELVKQLKEEEDFHVSNVLKEKIQHLPTDELVKNIGLNTNDEQEAALKNSLVKYLVSTEEVDIVHNASKTEAQQVYSLLQNTNLERLQIIIRSIEENQELLNELQELRQKLRDNDDSPEFSEMIESMEVFNHKVSELEINLSTIKEEIHEIQNEIDELNRKYEKLKQQLHNIQKTKSSFEQSQKVIQISKKFQRQQLRNKIKDIEYFSTKMFKDLIRKKEFIKYIKINPEDFTLTILDFNNEEINKDILSAGEKELLALSIIWGTIMSSKKELPLILDTLLGRLDNEHKHSIVTKLLPKFGVQNIVLSTDSEIDQKLYEGIKVTTANEYTLNYDSSLRKTKIEHHFFNLVTRKVNLS</sequence>
<comment type="caution">
    <text evidence="6">The sequence shown here is derived from an EMBL/GenBank/DDBJ whole genome shotgun (WGS) entry which is preliminary data.</text>
</comment>
<gene>
    <name evidence="6" type="primary">dndD</name>
    <name evidence="6" type="ORF">GLW04_19205</name>
</gene>
<feature type="domain" description="Rad50/SbcC-type AAA" evidence="5">
    <location>
        <begin position="5"/>
        <end position="229"/>
    </location>
</feature>
<dbReference type="InterPro" id="IPR017599">
    <property type="entry name" value="DNA_S_DndD"/>
</dbReference>
<comment type="similarity">
    <text evidence="1">Belongs to the SMC family. SbcC subfamily.</text>
</comment>
<comment type="subunit">
    <text evidence="2">Heterodimer of SbcC and SbcD.</text>
</comment>
<accession>A0A845E021</accession>
<dbReference type="PANTHER" id="PTHR32114:SF2">
    <property type="entry name" value="ABC TRANSPORTER ABCH.3"/>
    <property type="match status" value="1"/>
</dbReference>
<protein>
    <recommendedName>
        <fullName evidence="3">Nuclease SbcCD subunit C</fullName>
    </recommendedName>
</protein>